<evidence type="ECO:0000313" key="3">
    <source>
        <dbReference type="EMBL" id="MFC3959104.1"/>
    </source>
</evidence>
<comment type="caution">
    <text evidence="3">The sequence shown here is derived from an EMBL/GenBank/DDBJ whole genome shotgun (WGS) entry which is preliminary data.</text>
</comment>
<dbReference type="PANTHER" id="PTHR43000">
    <property type="entry name" value="DTDP-D-GLUCOSE 4,6-DEHYDRATASE-RELATED"/>
    <property type="match status" value="1"/>
</dbReference>
<accession>A0ABD5NQ83</accession>
<evidence type="ECO:0000256" key="1">
    <source>
        <dbReference type="ARBA" id="ARBA00007637"/>
    </source>
</evidence>
<dbReference type="EMBL" id="JBHSAQ010000010">
    <property type="protein sequence ID" value="MFC3959104.1"/>
    <property type="molecule type" value="Genomic_DNA"/>
</dbReference>
<evidence type="ECO:0000259" key="2">
    <source>
        <dbReference type="Pfam" id="PF01370"/>
    </source>
</evidence>
<organism evidence="3 4">
    <name type="scientific">Halovivax cerinus</name>
    <dbReference type="NCBI Taxonomy" id="1487865"/>
    <lineage>
        <taxon>Archaea</taxon>
        <taxon>Methanobacteriati</taxon>
        <taxon>Methanobacteriota</taxon>
        <taxon>Stenosarchaea group</taxon>
        <taxon>Halobacteria</taxon>
        <taxon>Halobacteriales</taxon>
        <taxon>Natrialbaceae</taxon>
        <taxon>Halovivax</taxon>
    </lineage>
</organism>
<feature type="domain" description="NAD-dependent epimerase/dehydratase" evidence="2">
    <location>
        <begin position="8"/>
        <end position="231"/>
    </location>
</feature>
<evidence type="ECO:0000313" key="4">
    <source>
        <dbReference type="Proteomes" id="UP001595846"/>
    </source>
</evidence>
<name>A0ABD5NQ83_9EURY</name>
<reference evidence="3 4" key="1">
    <citation type="journal article" date="2019" name="Int. J. Syst. Evol. Microbiol.">
        <title>The Global Catalogue of Microorganisms (GCM) 10K type strain sequencing project: providing services to taxonomists for standard genome sequencing and annotation.</title>
        <authorList>
            <consortium name="The Broad Institute Genomics Platform"/>
            <consortium name="The Broad Institute Genome Sequencing Center for Infectious Disease"/>
            <person name="Wu L."/>
            <person name="Ma J."/>
        </authorList>
    </citation>
    <scope>NUCLEOTIDE SEQUENCE [LARGE SCALE GENOMIC DNA]</scope>
    <source>
        <strain evidence="3 4">IBRC-M 10256</strain>
    </source>
</reference>
<sequence>MTDGTPTIAVTGAAGYIGSRVVGELQRHHPDWEISAFDNFYRGRVREIGDVTVEHVDIRDGDRLAAALDGADVVAHLAAISGVDDCDESRDLTYDVNVGATGDVAWWCRGNGAALIFPASMAVMGDPETFPITTDQPRDPLNWYGRSKVAGERLIETLADGAFPAHVYLKTNLYGEHTVGDRTVSKGTVINFFVDRALAGEPLTVYEPGTQSRNFVHVTDIARAYVHSAEALLAARDDDETGVTKYALASDEDPSVMAVAETVQRIAGEERGTEPPIELVENPRSGETMVETFTVDTARTHADLGWEPEETVEESIRRLLR</sequence>
<protein>
    <submittedName>
        <fullName evidence="3">NAD-dependent epimerase/dehydratase family protein</fullName>
    </submittedName>
</protein>
<dbReference type="Gene3D" id="3.40.50.720">
    <property type="entry name" value="NAD(P)-binding Rossmann-like Domain"/>
    <property type="match status" value="1"/>
</dbReference>
<dbReference type="Proteomes" id="UP001595846">
    <property type="component" value="Unassembled WGS sequence"/>
</dbReference>
<dbReference type="InterPro" id="IPR036291">
    <property type="entry name" value="NAD(P)-bd_dom_sf"/>
</dbReference>
<dbReference type="RefSeq" id="WP_256533498.1">
    <property type="nucleotide sequence ID" value="NZ_CP101824.1"/>
</dbReference>
<dbReference type="AlphaFoldDB" id="A0ABD5NQ83"/>
<proteinExistence type="inferred from homology"/>
<dbReference type="SUPFAM" id="SSF51735">
    <property type="entry name" value="NAD(P)-binding Rossmann-fold domains"/>
    <property type="match status" value="1"/>
</dbReference>
<dbReference type="GeneID" id="73902628"/>
<dbReference type="Pfam" id="PF01370">
    <property type="entry name" value="Epimerase"/>
    <property type="match status" value="1"/>
</dbReference>
<comment type="similarity">
    <text evidence="1">Belongs to the NAD(P)-dependent epimerase/dehydratase family.</text>
</comment>
<keyword evidence="4" id="KW-1185">Reference proteome</keyword>
<dbReference type="InterPro" id="IPR001509">
    <property type="entry name" value="Epimerase_deHydtase"/>
</dbReference>
<gene>
    <name evidence="3" type="ORF">ACFOUR_12090</name>
</gene>